<name>A0A319CYQ3_9EURO</name>
<protein>
    <submittedName>
        <fullName evidence="1">Uncharacterized protein</fullName>
    </submittedName>
</protein>
<gene>
    <name evidence="1" type="ORF">BO71DRAFT_402462</name>
</gene>
<dbReference type="Proteomes" id="UP000247810">
    <property type="component" value="Unassembled WGS sequence"/>
</dbReference>
<dbReference type="VEuPathDB" id="FungiDB:BO71DRAFT_402462"/>
<sequence length="115" mass="12843">MPPTSGLHVAIDNDTESVYKHWCLFINRPTDDEKTILNAMGSSTRYYFEMRTADASKSPTLAEMIHLCDVPDSTFPAIKKAAESAVIHNEYPGYNCQDYVLELLDGLEKEGIIDG</sequence>
<accession>A0A319CYQ3</accession>
<dbReference type="EMBL" id="KZ825995">
    <property type="protein sequence ID" value="PYH90174.1"/>
    <property type="molecule type" value="Genomic_DNA"/>
</dbReference>
<keyword evidence="2" id="KW-1185">Reference proteome</keyword>
<dbReference type="OrthoDB" id="37659at2759"/>
<evidence type="ECO:0000313" key="2">
    <source>
        <dbReference type="Proteomes" id="UP000247810"/>
    </source>
</evidence>
<dbReference type="AlphaFoldDB" id="A0A319CYQ3"/>
<evidence type="ECO:0000313" key="1">
    <source>
        <dbReference type="EMBL" id="PYH90174.1"/>
    </source>
</evidence>
<dbReference type="InterPro" id="IPR046670">
    <property type="entry name" value="DUF6540"/>
</dbReference>
<organism evidence="1 2">
    <name type="scientific">Aspergillus ellipticus CBS 707.79</name>
    <dbReference type="NCBI Taxonomy" id="1448320"/>
    <lineage>
        <taxon>Eukaryota</taxon>
        <taxon>Fungi</taxon>
        <taxon>Dikarya</taxon>
        <taxon>Ascomycota</taxon>
        <taxon>Pezizomycotina</taxon>
        <taxon>Eurotiomycetes</taxon>
        <taxon>Eurotiomycetidae</taxon>
        <taxon>Eurotiales</taxon>
        <taxon>Aspergillaceae</taxon>
        <taxon>Aspergillus</taxon>
        <taxon>Aspergillus subgen. Circumdati</taxon>
    </lineage>
</organism>
<reference evidence="1 2" key="1">
    <citation type="submission" date="2018-02" db="EMBL/GenBank/DDBJ databases">
        <title>The genomes of Aspergillus section Nigri reveals drivers in fungal speciation.</title>
        <authorList>
            <consortium name="DOE Joint Genome Institute"/>
            <person name="Vesth T.C."/>
            <person name="Nybo J."/>
            <person name="Theobald S."/>
            <person name="Brandl J."/>
            <person name="Frisvad J.C."/>
            <person name="Nielsen K.F."/>
            <person name="Lyhne E.K."/>
            <person name="Kogle M.E."/>
            <person name="Kuo A."/>
            <person name="Riley R."/>
            <person name="Clum A."/>
            <person name="Nolan M."/>
            <person name="Lipzen A."/>
            <person name="Salamov A."/>
            <person name="Henrissat B."/>
            <person name="Wiebenga A."/>
            <person name="De vries R.P."/>
            <person name="Grigoriev I.V."/>
            <person name="Mortensen U.H."/>
            <person name="Andersen M.R."/>
            <person name="Baker S.E."/>
        </authorList>
    </citation>
    <scope>NUCLEOTIDE SEQUENCE [LARGE SCALE GENOMIC DNA]</scope>
    <source>
        <strain evidence="1 2">CBS 707.79</strain>
    </source>
</reference>
<proteinExistence type="predicted"/>
<dbReference type="Pfam" id="PF20174">
    <property type="entry name" value="DUF6540"/>
    <property type="match status" value="1"/>
</dbReference>